<keyword evidence="2" id="KW-0812">Transmembrane</keyword>
<reference evidence="3 4" key="1">
    <citation type="journal article" date="2015" name="Nature">
        <title>rRNA introns, odd ribosomes, and small enigmatic genomes across a large radiation of phyla.</title>
        <authorList>
            <person name="Brown C.T."/>
            <person name="Hug L.A."/>
            <person name="Thomas B.C."/>
            <person name="Sharon I."/>
            <person name="Castelle C.J."/>
            <person name="Singh A."/>
            <person name="Wilkins M.J."/>
            <person name="Williams K.H."/>
            <person name="Banfield J.F."/>
        </authorList>
    </citation>
    <scope>NUCLEOTIDE SEQUENCE [LARGE SCALE GENOMIC DNA]</scope>
</reference>
<feature type="transmembrane region" description="Helical" evidence="2">
    <location>
        <begin position="12"/>
        <end position="32"/>
    </location>
</feature>
<dbReference type="Proteomes" id="UP000033886">
    <property type="component" value="Unassembled WGS sequence"/>
</dbReference>
<sequence length="229" mass="26017">MQLNKTAKISITVFLILLVISLLGFLFIYPSFNKVSLIFQDLNPYRTSKNIYIDFLSRISPTLEKFELKVFAANSIEESIGKDFVLDRKLLEELHANLSIGTANISGMISEGTTSQSMMDGFWHFPTSVYPGQKGNSIIIGHRFQYLPPARNTFFNLDKVKIGDSINIVQDEGSYTYIVTDIQIVEPNDISILQQTDDYRLTLITCTPLWTSSQRLVITAKLDKLYKKV</sequence>
<dbReference type="Gene3D" id="2.40.260.10">
    <property type="entry name" value="Sortase"/>
    <property type="match status" value="1"/>
</dbReference>
<gene>
    <name evidence="3" type="ORF">US29_C0040G0004</name>
</gene>
<protein>
    <recommendedName>
        <fullName evidence="5">Sortase family protein</fullName>
    </recommendedName>
</protein>
<keyword evidence="2" id="KW-0472">Membrane</keyword>
<dbReference type="Pfam" id="PF04203">
    <property type="entry name" value="Sortase"/>
    <property type="match status" value="1"/>
</dbReference>
<keyword evidence="2" id="KW-1133">Transmembrane helix</keyword>
<evidence type="ECO:0000313" key="4">
    <source>
        <dbReference type="Proteomes" id="UP000033886"/>
    </source>
</evidence>
<dbReference type="AlphaFoldDB" id="A0A0G0HUB4"/>
<evidence type="ECO:0000256" key="2">
    <source>
        <dbReference type="SAM" id="Phobius"/>
    </source>
</evidence>
<evidence type="ECO:0000256" key="1">
    <source>
        <dbReference type="ARBA" id="ARBA00022801"/>
    </source>
</evidence>
<organism evidence="3 4">
    <name type="scientific">candidate division WS6 bacterium GW2011_GWF1_36_8</name>
    <dbReference type="NCBI Taxonomy" id="1619098"/>
    <lineage>
        <taxon>Bacteria</taxon>
        <taxon>Candidatus Dojkabacteria</taxon>
    </lineage>
</organism>
<dbReference type="InterPro" id="IPR023365">
    <property type="entry name" value="Sortase_dom-sf"/>
</dbReference>
<keyword evidence="1" id="KW-0378">Hydrolase</keyword>
<dbReference type="SUPFAM" id="SSF63817">
    <property type="entry name" value="Sortase"/>
    <property type="match status" value="1"/>
</dbReference>
<comment type="caution">
    <text evidence="3">The sequence shown here is derived from an EMBL/GenBank/DDBJ whole genome shotgun (WGS) entry which is preliminary data.</text>
</comment>
<proteinExistence type="predicted"/>
<evidence type="ECO:0008006" key="5">
    <source>
        <dbReference type="Google" id="ProtNLM"/>
    </source>
</evidence>
<dbReference type="InterPro" id="IPR005754">
    <property type="entry name" value="Sortase"/>
</dbReference>
<dbReference type="EMBL" id="LBSK01000040">
    <property type="protein sequence ID" value="KKQ15604.1"/>
    <property type="molecule type" value="Genomic_DNA"/>
</dbReference>
<dbReference type="GO" id="GO:0016787">
    <property type="term" value="F:hydrolase activity"/>
    <property type="evidence" value="ECO:0007669"/>
    <property type="project" value="UniProtKB-KW"/>
</dbReference>
<dbReference type="NCBIfam" id="TIGR01076">
    <property type="entry name" value="sortase_fam"/>
    <property type="match status" value="1"/>
</dbReference>
<accession>A0A0G0HUB4</accession>
<name>A0A0G0HUB4_9BACT</name>
<evidence type="ECO:0000313" key="3">
    <source>
        <dbReference type="EMBL" id="KKQ15604.1"/>
    </source>
</evidence>